<organism evidence="2 3">
    <name type="scientific">Paxillus rubicundulus Ve08.2h10</name>
    <dbReference type="NCBI Taxonomy" id="930991"/>
    <lineage>
        <taxon>Eukaryota</taxon>
        <taxon>Fungi</taxon>
        <taxon>Dikarya</taxon>
        <taxon>Basidiomycota</taxon>
        <taxon>Agaricomycotina</taxon>
        <taxon>Agaricomycetes</taxon>
        <taxon>Agaricomycetidae</taxon>
        <taxon>Boletales</taxon>
        <taxon>Paxilineae</taxon>
        <taxon>Paxillaceae</taxon>
        <taxon>Paxillus</taxon>
    </lineage>
</organism>
<name>A0A0D0BK45_9AGAM</name>
<keyword evidence="3" id="KW-1185">Reference proteome</keyword>
<feature type="region of interest" description="Disordered" evidence="1">
    <location>
        <begin position="57"/>
        <end position="80"/>
    </location>
</feature>
<dbReference type="EMBL" id="KN831302">
    <property type="protein sequence ID" value="KIK72047.1"/>
    <property type="molecule type" value="Genomic_DNA"/>
</dbReference>
<proteinExistence type="predicted"/>
<evidence type="ECO:0000313" key="2">
    <source>
        <dbReference type="EMBL" id="KIK72047.1"/>
    </source>
</evidence>
<sequence>DVHHDALSIVGDKTERESAYSYLEDSRGATSDHRHWSIKASPTCASSKTQIISASMNTEQRPETAGLWNRGCGMPPGSTR</sequence>
<dbReference type="AlphaFoldDB" id="A0A0D0BK45"/>
<evidence type="ECO:0000256" key="1">
    <source>
        <dbReference type="SAM" id="MobiDB-lite"/>
    </source>
</evidence>
<dbReference type="HOGENOM" id="CLU_2596634_0_0_1"/>
<gene>
    <name evidence="2" type="ORF">PAXRUDRAFT_836540</name>
</gene>
<protein>
    <submittedName>
        <fullName evidence="2">Unplaced genomic scaffold scaffold_6480, whole genome shotgun sequence</fullName>
    </submittedName>
</protein>
<feature type="non-terminal residue" evidence="2">
    <location>
        <position position="1"/>
    </location>
</feature>
<evidence type="ECO:0000313" key="3">
    <source>
        <dbReference type="Proteomes" id="UP000054538"/>
    </source>
</evidence>
<accession>A0A0D0BK45</accession>
<dbReference type="Proteomes" id="UP000054538">
    <property type="component" value="Unassembled WGS sequence"/>
</dbReference>
<reference evidence="2 3" key="1">
    <citation type="submission" date="2014-04" db="EMBL/GenBank/DDBJ databases">
        <authorList>
            <consortium name="DOE Joint Genome Institute"/>
            <person name="Kuo A."/>
            <person name="Kohler A."/>
            <person name="Jargeat P."/>
            <person name="Nagy L.G."/>
            <person name="Floudas D."/>
            <person name="Copeland A."/>
            <person name="Barry K.W."/>
            <person name="Cichocki N."/>
            <person name="Veneault-Fourrey C."/>
            <person name="LaButti K."/>
            <person name="Lindquist E.A."/>
            <person name="Lipzen A."/>
            <person name="Lundell T."/>
            <person name="Morin E."/>
            <person name="Murat C."/>
            <person name="Sun H."/>
            <person name="Tunlid A."/>
            <person name="Henrissat B."/>
            <person name="Grigoriev I.V."/>
            <person name="Hibbett D.S."/>
            <person name="Martin F."/>
            <person name="Nordberg H.P."/>
            <person name="Cantor M.N."/>
            <person name="Hua S.X."/>
        </authorList>
    </citation>
    <scope>NUCLEOTIDE SEQUENCE [LARGE SCALE GENOMIC DNA]</scope>
    <source>
        <strain evidence="2 3">Ve08.2h10</strain>
    </source>
</reference>
<reference evidence="3" key="2">
    <citation type="submission" date="2015-01" db="EMBL/GenBank/DDBJ databases">
        <title>Evolutionary Origins and Diversification of the Mycorrhizal Mutualists.</title>
        <authorList>
            <consortium name="DOE Joint Genome Institute"/>
            <consortium name="Mycorrhizal Genomics Consortium"/>
            <person name="Kohler A."/>
            <person name="Kuo A."/>
            <person name="Nagy L.G."/>
            <person name="Floudas D."/>
            <person name="Copeland A."/>
            <person name="Barry K.W."/>
            <person name="Cichocki N."/>
            <person name="Veneault-Fourrey C."/>
            <person name="LaButti K."/>
            <person name="Lindquist E.A."/>
            <person name="Lipzen A."/>
            <person name="Lundell T."/>
            <person name="Morin E."/>
            <person name="Murat C."/>
            <person name="Riley R."/>
            <person name="Ohm R."/>
            <person name="Sun H."/>
            <person name="Tunlid A."/>
            <person name="Henrissat B."/>
            <person name="Grigoriev I.V."/>
            <person name="Hibbett D.S."/>
            <person name="Martin F."/>
        </authorList>
    </citation>
    <scope>NUCLEOTIDE SEQUENCE [LARGE SCALE GENOMIC DNA]</scope>
    <source>
        <strain evidence="3">Ve08.2h10</strain>
    </source>
</reference>